<dbReference type="Proteomes" id="UP000604475">
    <property type="component" value="Unassembled WGS sequence"/>
</dbReference>
<feature type="non-terminal residue" evidence="1">
    <location>
        <position position="691"/>
    </location>
</feature>
<keyword evidence="2" id="KW-1185">Reference proteome</keyword>
<dbReference type="InterPro" id="IPR011990">
    <property type="entry name" value="TPR-like_helical_dom_sf"/>
</dbReference>
<dbReference type="InterPro" id="IPR053137">
    <property type="entry name" value="NLR-like"/>
</dbReference>
<dbReference type="Gene3D" id="3.40.50.300">
    <property type="entry name" value="P-loop containing nucleotide triphosphate hydrolases"/>
    <property type="match status" value="1"/>
</dbReference>
<name>A0A937RF60_9ACTN</name>
<evidence type="ECO:0000313" key="1">
    <source>
        <dbReference type="EMBL" id="MBL7631056.1"/>
    </source>
</evidence>
<dbReference type="AlphaFoldDB" id="A0A937RF60"/>
<sequence>MGLTARQFWGEVSRLFAAGVLVDGRSSLLSVAATLYSGNAVFGGTASDGQSSAAGGASVWGVPWPRNPNFVGRSVELARLRERLAGVGSASVLPQALHGLGGVGKTQLAVEYAHRHRDGYEVVWWLAAEQPGDLTAGLGELAGRLGVAAGEVAESARRAVAALAARRVGRWLVVVDNAGAPPRGGDSADPEGPLLSGLLAAAGGGGHVLVTSRDPAWSGVAEAVAVDMLPRPDAVALLRRRAGRLSEAQADRVAELLGDLPLAVEQAGAWLDRSGMSVETYCALVEQRAREILAEGKPAGYPVPVAATWTLAVDRLEDPAAVWLLWLWARCGPEPIPTDLIGPRVADRLPGPLRAAASDPLVLGRLTQTLASLGLVRLHTDGVVLHRLVQAVLRDHTPPADRDVARQAVHGLLAAADPGAPDRPDCWPRYAQLRPHVAASGMVDSHDTDCRRLVWRLAWYLNAAGDYATSLTLARDTRTHWLRILGEDHPDSMMSAANLAATLQSLGDYPAAHRLQGDVLARRRRILGEDHPDSMMSAANLAATLRSLGDYPAARQLQEDVLGRRRRILGEDHPDSMMSAANLATTLQSLGDYRTARQLQEDVLARRRRVLGEDHPDSMMASANLAVTLRSLGEYLAARQLQEDVLGRRRRVLGESHPDSMTSAASLAHTVWSLGDYAAARQLEGDVLAWR</sequence>
<dbReference type="NCBIfam" id="NF040586">
    <property type="entry name" value="FxSxx_TPR"/>
    <property type="match status" value="1"/>
</dbReference>
<dbReference type="Pfam" id="PF13424">
    <property type="entry name" value="TPR_12"/>
    <property type="match status" value="1"/>
</dbReference>
<dbReference type="Pfam" id="PF13374">
    <property type="entry name" value="TPR_10"/>
    <property type="match status" value="3"/>
</dbReference>
<accession>A0A937RF60</accession>
<dbReference type="EMBL" id="JAEACQ010000259">
    <property type="protein sequence ID" value="MBL7631056.1"/>
    <property type="molecule type" value="Genomic_DNA"/>
</dbReference>
<dbReference type="Gene3D" id="1.25.40.10">
    <property type="entry name" value="Tetratricopeptide repeat domain"/>
    <property type="match status" value="2"/>
</dbReference>
<protein>
    <submittedName>
        <fullName evidence="1">Tetratricopeptide repeat protein</fullName>
    </submittedName>
</protein>
<reference evidence="1" key="1">
    <citation type="submission" date="2020-12" db="EMBL/GenBank/DDBJ databases">
        <title>Genomic characterization of non-nitrogen-fixing Frankia strains.</title>
        <authorList>
            <person name="Carlos-Shanley C."/>
            <person name="Guerra T."/>
            <person name="Hahn D."/>
        </authorList>
    </citation>
    <scope>NUCLEOTIDE SEQUENCE</scope>
    <source>
        <strain evidence="1">CN6</strain>
    </source>
</reference>
<gene>
    <name evidence="1" type="ORF">I7412_28635</name>
</gene>
<proteinExistence type="predicted"/>
<evidence type="ECO:0000313" key="2">
    <source>
        <dbReference type="Proteomes" id="UP000604475"/>
    </source>
</evidence>
<dbReference type="SUPFAM" id="SSF48452">
    <property type="entry name" value="TPR-like"/>
    <property type="match status" value="2"/>
</dbReference>
<dbReference type="PANTHER" id="PTHR46082">
    <property type="entry name" value="ATP/GTP-BINDING PROTEIN-RELATED"/>
    <property type="match status" value="1"/>
</dbReference>
<dbReference type="SUPFAM" id="SSF52540">
    <property type="entry name" value="P-loop containing nucleoside triphosphate hydrolases"/>
    <property type="match status" value="1"/>
</dbReference>
<comment type="caution">
    <text evidence="1">The sequence shown here is derived from an EMBL/GenBank/DDBJ whole genome shotgun (WGS) entry which is preliminary data.</text>
</comment>
<organism evidence="1 2">
    <name type="scientific">Frankia nepalensis</name>
    <dbReference type="NCBI Taxonomy" id="1836974"/>
    <lineage>
        <taxon>Bacteria</taxon>
        <taxon>Bacillati</taxon>
        <taxon>Actinomycetota</taxon>
        <taxon>Actinomycetes</taxon>
        <taxon>Frankiales</taxon>
        <taxon>Frankiaceae</taxon>
        <taxon>Frankia</taxon>
    </lineage>
</organism>
<dbReference type="InterPro" id="IPR027417">
    <property type="entry name" value="P-loop_NTPase"/>
</dbReference>
<dbReference type="PANTHER" id="PTHR46082:SF6">
    <property type="entry name" value="AAA+ ATPASE DOMAIN-CONTAINING PROTEIN-RELATED"/>
    <property type="match status" value="1"/>
</dbReference>